<evidence type="ECO:0000256" key="1">
    <source>
        <dbReference type="SAM" id="MobiDB-lite"/>
    </source>
</evidence>
<gene>
    <name evidence="2" type="ORF">ColSpa_08667</name>
</gene>
<feature type="region of interest" description="Disordered" evidence="1">
    <location>
        <begin position="1"/>
        <end position="31"/>
    </location>
</feature>
<comment type="caution">
    <text evidence="2">The sequence shown here is derived from an EMBL/GenBank/DDBJ whole genome shotgun (WGS) entry which is preliminary data.</text>
</comment>
<evidence type="ECO:0000313" key="3">
    <source>
        <dbReference type="Proteomes" id="UP001055115"/>
    </source>
</evidence>
<dbReference type="Proteomes" id="UP001055115">
    <property type="component" value="Unassembled WGS sequence"/>
</dbReference>
<reference evidence="2 3" key="1">
    <citation type="submission" date="2022-03" db="EMBL/GenBank/DDBJ databases">
        <title>Genome data of Colletotrichum spp.</title>
        <authorList>
            <person name="Utami Y.D."/>
            <person name="Hiruma K."/>
        </authorList>
    </citation>
    <scope>NUCLEOTIDE SEQUENCE [LARGE SCALE GENOMIC DNA]</scope>
    <source>
        <strain evidence="2 3">MAFF 239500</strain>
    </source>
</reference>
<feature type="compositionally biased region" description="Polar residues" evidence="1">
    <location>
        <begin position="188"/>
        <end position="198"/>
    </location>
</feature>
<keyword evidence="3" id="KW-1185">Reference proteome</keyword>
<feature type="region of interest" description="Disordered" evidence="1">
    <location>
        <begin position="177"/>
        <end position="201"/>
    </location>
</feature>
<dbReference type="RefSeq" id="XP_049130836.1">
    <property type="nucleotide sequence ID" value="XM_049274879.1"/>
</dbReference>
<sequence length="537" mass="59814">MLSQWIGVDDWFTEPPAPGATGEPEKQGLKVSKNTQGKIEIALSKWFRQQISSIFKDVAKEISCPLKLRRQAPDVGVCRQRQITRVAQRLGQNERLMQELRQGSQQLVRVGGINTAELAAQGNVAAVANVEVIRDILAVMGLEVNSDTVIMGGLGAIVLGAFFYALDSDAPYKAEVPDPKTVPKAKFQQPSQETSTCPKDSEDWPDCDHPLCVGSNESKLKCTKDGEFKDCDCWPSATIISRIGLDEMFEIEKIIMEFDLRSQGSTVPIDPTLSCSKNKPAGLPWKIFAGSEHSVTGQFCQEVEKSRKTKLSWIVDVEGNKQSNKPLMRRVPPVKPDTYKDYMVQLEWSPKDGSLGCTKTCTDAYKWIAMGECGNYGRQRNEMVMEGSWMDGCGTYAWTIIPPKPVPKKETRSKTKGPLKCYAESDFPGHKKVSQGDKGLKEAVDWACDRLNELQEIRPGQKWDNSAHKGGKSPYKLSVEWPENCVVGGLAEQRLSPTAPLMDWHPFYLTGNLAWCKYSVWLNVPNDSLNNIQRGFA</sequence>
<evidence type="ECO:0000313" key="2">
    <source>
        <dbReference type="EMBL" id="GKT48486.1"/>
    </source>
</evidence>
<proteinExistence type="predicted"/>
<organism evidence="2 3">
    <name type="scientific">Colletotrichum spaethianum</name>
    <dbReference type="NCBI Taxonomy" id="700344"/>
    <lineage>
        <taxon>Eukaryota</taxon>
        <taxon>Fungi</taxon>
        <taxon>Dikarya</taxon>
        <taxon>Ascomycota</taxon>
        <taxon>Pezizomycotina</taxon>
        <taxon>Sordariomycetes</taxon>
        <taxon>Hypocreomycetidae</taxon>
        <taxon>Glomerellales</taxon>
        <taxon>Glomerellaceae</taxon>
        <taxon>Colletotrichum</taxon>
        <taxon>Colletotrichum spaethianum species complex</taxon>
    </lineage>
</organism>
<dbReference type="EMBL" id="BQXU01000023">
    <property type="protein sequence ID" value="GKT48486.1"/>
    <property type="molecule type" value="Genomic_DNA"/>
</dbReference>
<dbReference type="AlphaFoldDB" id="A0AA37PA52"/>
<protein>
    <submittedName>
        <fullName evidence="2">Uncharacterized protein</fullName>
    </submittedName>
</protein>
<name>A0AA37PA52_9PEZI</name>
<dbReference type="GeneID" id="73329469"/>
<accession>A0AA37PA52</accession>